<keyword evidence="1" id="KW-1133">Transmembrane helix</keyword>
<dbReference type="OrthoDB" id="6384283at2"/>
<name>A0A095SS84_9FLAO</name>
<protein>
    <recommendedName>
        <fullName evidence="4">DUF4199 domain-containing protein</fullName>
    </recommendedName>
</protein>
<dbReference type="STRING" id="1453498.LG45_14940"/>
<keyword evidence="3" id="KW-1185">Reference proteome</keyword>
<dbReference type="RefSeq" id="WP_035128364.1">
    <property type="nucleotide sequence ID" value="NZ_JRHH01000005.1"/>
</dbReference>
<accession>A0A095SS84</accession>
<feature type="transmembrane region" description="Helical" evidence="1">
    <location>
        <begin position="142"/>
        <end position="167"/>
    </location>
</feature>
<feature type="transmembrane region" description="Helical" evidence="1">
    <location>
        <begin position="75"/>
        <end position="98"/>
    </location>
</feature>
<evidence type="ECO:0008006" key="4">
    <source>
        <dbReference type="Google" id="ProtNLM"/>
    </source>
</evidence>
<sequence length="175" mass="20053">MRNIIIKYGVIAGTIATLFMITSTLLHNDNPNFKNGEIIGYSGMLIAFIFIFIAVKSYRDKQNNGVISFGEAFKIGLYITLIASTFYVVTWLIEYYFFMPDFMDKLISSTMENLKAQGLSPNEIAAKSKEMEMYREWYKNPILVILMSYMEILPVGLLVTLISSLILKRKKAREV</sequence>
<dbReference type="EMBL" id="JRHH01000005">
    <property type="protein sequence ID" value="KGD67496.1"/>
    <property type="molecule type" value="Genomic_DNA"/>
</dbReference>
<keyword evidence="1" id="KW-0472">Membrane</keyword>
<proteinExistence type="predicted"/>
<dbReference type="eggNOG" id="ENOG5030PE6">
    <property type="taxonomic scope" value="Bacteria"/>
</dbReference>
<dbReference type="Pfam" id="PF13858">
    <property type="entry name" value="DUF4199"/>
    <property type="match status" value="1"/>
</dbReference>
<keyword evidence="1" id="KW-0812">Transmembrane</keyword>
<reference evidence="2 3" key="1">
    <citation type="submission" date="2014-09" db="EMBL/GenBank/DDBJ databases">
        <title>Whole Genome Shotgun of Flavobacterium aquatile LMG 4008.</title>
        <authorList>
            <person name="Gale A.N."/>
            <person name="Pipes S.E."/>
            <person name="Newman J.D."/>
        </authorList>
    </citation>
    <scope>NUCLEOTIDE SEQUENCE [LARGE SCALE GENOMIC DNA]</scope>
    <source>
        <strain evidence="2 3">LMG 4008</strain>
    </source>
</reference>
<evidence type="ECO:0000313" key="2">
    <source>
        <dbReference type="EMBL" id="KGD67496.1"/>
    </source>
</evidence>
<evidence type="ECO:0000313" key="3">
    <source>
        <dbReference type="Proteomes" id="UP000029554"/>
    </source>
</evidence>
<feature type="transmembrane region" description="Helical" evidence="1">
    <location>
        <begin position="5"/>
        <end position="26"/>
    </location>
</feature>
<evidence type="ECO:0000256" key="1">
    <source>
        <dbReference type="SAM" id="Phobius"/>
    </source>
</evidence>
<organism evidence="2 3">
    <name type="scientific">Flavobacterium aquatile LMG 4008 = ATCC 11947</name>
    <dbReference type="NCBI Taxonomy" id="1453498"/>
    <lineage>
        <taxon>Bacteria</taxon>
        <taxon>Pseudomonadati</taxon>
        <taxon>Bacteroidota</taxon>
        <taxon>Flavobacteriia</taxon>
        <taxon>Flavobacteriales</taxon>
        <taxon>Flavobacteriaceae</taxon>
        <taxon>Flavobacterium</taxon>
    </lineage>
</organism>
<comment type="caution">
    <text evidence="2">The sequence shown here is derived from an EMBL/GenBank/DDBJ whole genome shotgun (WGS) entry which is preliminary data.</text>
</comment>
<gene>
    <name evidence="2" type="ORF">LG45_14940</name>
</gene>
<feature type="transmembrane region" description="Helical" evidence="1">
    <location>
        <begin position="38"/>
        <end position="55"/>
    </location>
</feature>
<dbReference type="AlphaFoldDB" id="A0A095SS84"/>
<dbReference type="Proteomes" id="UP000029554">
    <property type="component" value="Unassembled WGS sequence"/>
</dbReference>
<dbReference type="InterPro" id="IPR025250">
    <property type="entry name" value="DUF4199"/>
</dbReference>